<dbReference type="PROSITE" id="PS50824">
    <property type="entry name" value="DAPIN"/>
    <property type="match status" value="1"/>
</dbReference>
<dbReference type="Ensembl" id="ENSELUT00000098503.1">
    <property type="protein sequence ID" value="ENSELUP00000093709.1"/>
    <property type="gene ID" value="ENSELUG00000042395.1"/>
</dbReference>
<dbReference type="InterPro" id="IPR004020">
    <property type="entry name" value="DAPIN"/>
</dbReference>
<dbReference type="Pfam" id="PF02758">
    <property type="entry name" value="PYRIN"/>
    <property type="match status" value="1"/>
</dbReference>
<protein>
    <recommendedName>
        <fullName evidence="1">Pyrin domain-containing protein</fullName>
    </recommendedName>
</protein>
<organism evidence="2 3">
    <name type="scientific">Esox lucius</name>
    <name type="common">Northern pike</name>
    <dbReference type="NCBI Taxonomy" id="8010"/>
    <lineage>
        <taxon>Eukaryota</taxon>
        <taxon>Metazoa</taxon>
        <taxon>Chordata</taxon>
        <taxon>Craniata</taxon>
        <taxon>Vertebrata</taxon>
        <taxon>Euteleostomi</taxon>
        <taxon>Actinopterygii</taxon>
        <taxon>Neopterygii</taxon>
        <taxon>Teleostei</taxon>
        <taxon>Protacanthopterygii</taxon>
        <taxon>Esociformes</taxon>
        <taxon>Esocidae</taxon>
        <taxon>Esox</taxon>
    </lineage>
</organism>
<dbReference type="InterPro" id="IPR011029">
    <property type="entry name" value="DEATH-like_dom_sf"/>
</dbReference>
<feature type="domain" description="Pyrin" evidence="1">
    <location>
        <begin position="1"/>
        <end position="91"/>
    </location>
</feature>
<dbReference type="Gene3D" id="1.10.533.10">
    <property type="entry name" value="Death Domain, Fas"/>
    <property type="match status" value="1"/>
</dbReference>
<sequence length="95" mass="10982">MAPTIKKLLLETLEELVDNELKRFKWHLSEGVLEGFPHIKRSQLEKADRQDTVDKMVKTYGHEGAVEISLEILRRMNQNDLAEKLHGDRQTGNSL</sequence>
<reference evidence="2" key="3">
    <citation type="submission" date="2025-09" db="UniProtKB">
        <authorList>
            <consortium name="Ensembl"/>
        </authorList>
    </citation>
    <scope>IDENTIFICATION</scope>
</reference>
<name>A0AAY5KXX1_ESOLU</name>
<keyword evidence="3" id="KW-1185">Reference proteome</keyword>
<dbReference type="AlphaFoldDB" id="A0AAY5KXX1"/>
<evidence type="ECO:0000259" key="1">
    <source>
        <dbReference type="PROSITE" id="PS50824"/>
    </source>
</evidence>
<dbReference type="SUPFAM" id="SSF47986">
    <property type="entry name" value="DEATH domain"/>
    <property type="match status" value="1"/>
</dbReference>
<evidence type="ECO:0000313" key="2">
    <source>
        <dbReference type="Ensembl" id="ENSELUP00000093709.1"/>
    </source>
</evidence>
<proteinExistence type="predicted"/>
<evidence type="ECO:0000313" key="3">
    <source>
        <dbReference type="Proteomes" id="UP000265140"/>
    </source>
</evidence>
<dbReference type="GeneTree" id="ENSGT01140000282809"/>
<dbReference type="CDD" id="cd08321">
    <property type="entry name" value="Pyrin_ASC-like"/>
    <property type="match status" value="1"/>
</dbReference>
<dbReference type="SMART" id="SM01289">
    <property type="entry name" value="PYRIN"/>
    <property type="match status" value="1"/>
</dbReference>
<accession>A0AAY5KXX1</accession>
<reference evidence="2" key="2">
    <citation type="submission" date="2025-08" db="UniProtKB">
        <authorList>
            <consortium name="Ensembl"/>
        </authorList>
    </citation>
    <scope>IDENTIFICATION</scope>
</reference>
<dbReference type="Proteomes" id="UP000265140">
    <property type="component" value="Chromosome 5"/>
</dbReference>
<reference evidence="2 3" key="1">
    <citation type="submission" date="2020-02" db="EMBL/GenBank/DDBJ databases">
        <title>Esox lucius (northern pike) genome, fEsoLuc1, primary haplotype.</title>
        <authorList>
            <person name="Myers G."/>
            <person name="Karagic N."/>
            <person name="Meyer A."/>
            <person name="Pippel M."/>
            <person name="Reichard M."/>
            <person name="Winkler S."/>
            <person name="Tracey A."/>
            <person name="Sims Y."/>
            <person name="Howe K."/>
            <person name="Rhie A."/>
            <person name="Formenti G."/>
            <person name="Durbin R."/>
            <person name="Fedrigo O."/>
            <person name="Jarvis E.D."/>
        </authorList>
    </citation>
    <scope>NUCLEOTIDE SEQUENCE [LARGE SCALE GENOMIC DNA]</scope>
</reference>